<proteinExistence type="predicted"/>
<name>A0ABZ1CRS6_9TREE</name>
<dbReference type="RefSeq" id="XP_062788807.1">
    <property type="nucleotide sequence ID" value="XM_062932756.1"/>
</dbReference>
<evidence type="ECO:0000313" key="2">
    <source>
        <dbReference type="EMBL" id="WRT64067.1"/>
    </source>
</evidence>
<evidence type="ECO:0000313" key="3">
    <source>
        <dbReference type="Proteomes" id="UP001329825"/>
    </source>
</evidence>
<sequence>MTLILTTLILFLRLTLASSIRQLGTHPPPVLPDGTIVSPQYMGCINEQRFYNLIANGTGLASGLTSIQSDKGLCTEYCTRQGPIYSDAYYRQASQQCYCAEYLSPTTTSNMAEALDSYGSCRSADASILFIEICVYANSIATV</sequence>
<feature type="chain" id="PRO_5045152171" description="WSC domain-containing protein" evidence="1">
    <location>
        <begin position="18"/>
        <end position="143"/>
    </location>
</feature>
<keyword evidence="1" id="KW-0732">Signal</keyword>
<dbReference type="GeneID" id="87953126"/>
<keyword evidence="3" id="KW-1185">Reference proteome</keyword>
<accession>A0ABZ1CRS6</accession>
<organism evidence="2 3">
    <name type="scientific">Kwoniella shivajii</name>
    <dbReference type="NCBI Taxonomy" id="564305"/>
    <lineage>
        <taxon>Eukaryota</taxon>
        <taxon>Fungi</taxon>
        <taxon>Dikarya</taxon>
        <taxon>Basidiomycota</taxon>
        <taxon>Agaricomycotina</taxon>
        <taxon>Tremellomycetes</taxon>
        <taxon>Tremellales</taxon>
        <taxon>Cryptococcaceae</taxon>
        <taxon>Kwoniella</taxon>
    </lineage>
</organism>
<dbReference type="EMBL" id="CP141881">
    <property type="protein sequence ID" value="WRT64067.1"/>
    <property type="molecule type" value="Genomic_DNA"/>
</dbReference>
<protein>
    <recommendedName>
        <fullName evidence="4">WSC domain-containing protein</fullName>
    </recommendedName>
</protein>
<evidence type="ECO:0008006" key="4">
    <source>
        <dbReference type="Google" id="ProtNLM"/>
    </source>
</evidence>
<evidence type="ECO:0000256" key="1">
    <source>
        <dbReference type="SAM" id="SignalP"/>
    </source>
</evidence>
<dbReference type="Proteomes" id="UP001329825">
    <property type="component" value="Chromosome 1"/>
</dbReference>
<reference evidence="2 3" key="1">
    <citation type="submission" date="2024-01" db="EMBL/GenBank/DDBJ databases">
        <title>Comparative genomics of Cryptococcus and Kwoniella reveals pathogenesis evolution and contrasting modes of karyotype evolution via chromosome fusion or intercentromeric recombination.</title>
        <authorList>
            <person name="Coelho M.A."/>
            <person name="David-Palma M."/>
            <person name="Shea T."/>
            <person name="Bowers K."/>
            <person name="McGinley-Smith S."/>
            <person name="Mohammad A.W."/>
            <person name="Gnirke A."/>
            <person name="Yurkov A.M."/>
            <person name="Nowrousian M."/>
            <person name="Sun S."/>
            <person name="Cuomo C.A."/>
            <person name="Heitman J."/>
        </authorList>
    </citation>
    <scope>NUCLEOTIDE SEQUENCE [LARGE SCALE GENOMIC DNA]</scope>
    <source>
        <strain evidence="2">CBS 11374</strain>
    </source>
</reference>
<gene>
    <name evidence="2" type="ORF">IL334_000995</name>
</gene>
<feature type="signal peptide" evidence="1">
    <location>
        <begin position="1"/>
        <end position="17"/>
    </location>
</feature>